<keyword evidence="2" id="KW-0732">Signal</keyword>
<evidence type="ECO:0000256" key="1">
    <source>
        <dbReference type="SAM" id="Coils"/>
    </source>
</evidence>
<accession>A0A8J7TKT2</accession>
<comment type="caution">
    <text evidence="3">The sequence shown here is derived from an EMBL/GenBank/DDBJ whole genome shotgun (WGS) entry which is preliminary data.</text>
</comment>
<reference evidence="3" key="1">
    <citation type="submission" date="2021-02" db="EMBL/GenBank/DDBJ databases">
        <title>Genome-Resolved Metagenomics of a Microbial Community Performing Photosynthetic Biological Nutrient Removal.</title>
        <authorList>
            <person name="Mcdaniel E.A."/>
        </authorList>
    </citation>
    <scope>NUCLEOTIDE SEQUENCE</scope>
    <source>
        <strain evidence="3">UWPOB_OBS1</strain>
    </source>
</reference>
<gene>
    <name evidence="3" type="ORF">J0M35_08045</name>
</gene>
<dbReference type="InterPro" id="IPR006597">
    <property type="entry name" value="Sel1-like"/>
</dbReference>
<keyword evidence="1" id="KW-0175">Coiled coil</keyword>
<dbReference type="AlphaFoldDB" id="A0A8J7TKT2"/>
<dbReference type="Pfam" id="PF08238">
    <property type="entry name" value="Sel1"/>
    <property type="match status" value="6"/>
</dbReference>
<dbReference type="InterPro" id="IPR050767">
    <property type="entry name" value="Sel1_AlgK"/>
</dbReference>
<feature type="chain" id="PRO_5035329708" evidence="2">
    <location>
        <begin position="20"/>
        <end position="276"/>
    </location>
</feature>
<feature type="coiled-coil region" evidence="1">
    <location>
        <begin position="35"/>
        <end position="62"/>
    </location>
</feature>
<evidence type="ECO:0000313" key="4">
    <source>
        <dbReference type="Proteomes" id="UP000664277"/>
    </source>
</evidence>
<evidence type="ECO:0000256" key="2">
    <source>
        <dbReference type="SAM" id="SignalP"/>
    </source>
</evidence>
<dbReference type="PANTHER" id="PTHR11102:SF160">
    <property type="entry name" value="ERAD-ASSOCIATED E3 UBIQUITIN-PROTEIN LIGASE COMPONENT HRD3"/>
    <property type="match status" value="1"/>
</dbReference>
<evidence type="ECO:0000313" key="3">
    <source>
        <dbReference type="EMBL" id="MBN8660295.1"/>
    </source>
</evidence>
<dbReference type="EMBL" id="JAFLCK010000009">
    <property type="protein sequence ID" value="MBN8660295.1"/>
    <property type="molecule type" value="Genomic_DNA"/>
</dbReference>
<dbReference type="Gene3D" id="1.25.40.10">
    <property type="entry name" value="Tetratricopeptide repeat domain"/>
    <property type="match status" value="1"/>
</dbReference>
<organism evidence="3 4">
    <name type="scientific">Candidatus Obscuribacter phosphatis</name>
    <dbReference type="NCBI Taxonomy" id="1906157"/>
    <lineage>
        <taxon>Bacteria</taxon>
        <taxon>Bacillati</taxon>
        <taxon>Candidatus Melainabacteria</taxon>
        <taxon>Candidatus Obscuribacterales</taxon>
        <taxon>Candidatus Obscuribacteraceae</taxon>
        <taxon>Candidatus Obscuribacter</taxon>
    </lineage>
</organism>
<sequence>MRKFYAYLFSFACAGLVYLGLDSPGLTGFAKPPAKQQSQTQIEELTKQAAKAQKAKDYALAEKCYRQALAKGDLKSATRLGALLEEGLTGTTDFQAAEKYYRMAAPSDAEAACRLSGLIGYNSRNQPRSGHNGREIPPEALYWLKSAADRGYLEAQCRMGTIYSNDKKDPERMAIALKYRLMAAAQGDCRNAYRAGNYLLSGIAGRKDPVKAEALLKMAARTNPNACKLLANLYANGDQGIKVDMAKAKEWRDKGIALSKQINATDTEIIKSFNRE</sequence>
<dbReference type="InterPro" id="IPR011990">
    <property type="entry name" value="TPR-like_helical_dom_sf"/>
</dbReference>
<dbReference type="PANTHER" id="PTHR11102">
    <property type="entry name" value="SEL-1-LIKE PROTEIN"/>
    <property type="match status" value="1"/>
</dbReference>
<feature type="signal peptide" evidence="2">
    <location>
        <begin position="1"/>
        <end position="19"/>
    </location>
</feature>
<protein>
    <submittedName>
        <fullName evidence="3">Sel1 repeat family protein</fullName>
    </submittedName>
</protein>
<dbReference type="SUPFAM" id="SSF81901">
    <property type="entry name" value="HCP-like"/>
    <property type="match status" value="1"/>
</dbReference>
<dbReference type="Proteomes" id="UP000664277">
    <property type="component" value="Unassembled WGS sequence"/>
</dbReference>
<proteinExistence type="predicted"/>
<name>A0A8J7TKT2_9BACT</name>
<dbReference type="SMART" id="SM00671">
    <property type="entry name" value="SEL1"/>
    <property type="match status" value="4"/>
</dbReference>